<feature type="domain" description="PepSY" evidence="2">
    <location>
        <begin position="105"/>
        <end position="161"/>
    </location>
</feature>
<evidence type="ECO:0000259" key="2">
    <source>
        <dbReference type="Pfam" id="PF03413"/>
    </source>
</evidence>
<feature type="domain" description="PepSY" evidence="2">
    <location>
        <begin position="30"/>
        <end position="81"/>
    </location>
</feature>
<dbReference type="AlphaFoldDB" id="A0A1E7DL86"/>
<reference evidence="3 4" key="1">
    <citation type="submission" date="2016-06" db="EMBL/GenBank/DDBJ databases">
        <title>Domibacillus iocasae genome sequencing.</title>
        <authorList>
            <person name="Verma A."/>
            <person name="Pal Y."/>
            <person name="Ojha A.K."/>
            <person name="Krishnamurthi S."/>
        </authorList>
    </citation>
    <scope>NUCLEOTIDE SEQUENCE [LARGE SCALE GENOMIC DNA]</scope>
    <source>
        <strain evidence="3 4">DSM 29979</strain>
    </source>
</reference>
<accession>A0A1E7DL86</accession>
<feature type="region of interest" description="Disordered" evidence="1">
    <location>
        <begin position="82"/>
        <end position="107"/>
    </location>
</feature>
<keyword evidence="4" id="KW-1185">Reference proteome</keyword>
<organism evidence="3 4">
    <name type="scientific">Domibacillus iocasae</name>
    <dbReference type="NCBI Taxonomy" id="1714016"/>
    <lineage>
        <taxon>Bacteria</taxon>
        <taxon>Bacillati</taxon>
        <taxon>Bacillota</taxon>
        <taxon>Bacilli</taxon>
        <taxon>Bacillales</taxon>
        <taxon>Bacillaceae</taxon>
        <taxon>Domibacillus</taxon>
    </lineage>
</organism>
<proteinExistence type="predicted"/>
<protein>
    <recommendedName>
        <fullName evidence="2">PepSY domain-containing protein</fullName>
    </recommendedName>
</protein>
<dbReference type="InterPro" id="IPR025711">
    <property type="entry name" value="PepSY"/>
</dbReference>
<sequence>MKKMLIVLILAVAAAAVFFLYQLFRQPDVTMAEAGEKLAQQYNGAVIKSTEEKGQFVYMIQVAEGEYKVAVDSETGELIGMTRTNQEAAPSKEPKQGSENTTRQLTPEEAEQIALKQVRGVIDEVELGDEEEAGSYIVDIDAENGEEATVQVNAVSGDVISISWDD</sequence>
<dbReference type="EMBL" id="MAMP01000024">
    <property type="protein sequence ID" value="OES43824.1"/>
    <property type="molecule type" value="Genomic_DNA"/>
</dbReference>
<dbReference type="RefSeq" id="WP_069939602.1">
    <property type="nucleotide sequence ID" value="NZ_MAMP01000024.1"/>
</dbReference>
<evidence type="ECO:0000256" key="1">
    <source>
        <dbReference type="SAM" id="MobiDB-lite"/>
    </source>
</evidence>
<dbReference type="OrthoDB" id="2476750at2"/>
<dbReference type="Pfam" id="PF03413">
    <property type="entry name" value="PepSY"/>
    <property type="match status" value="2"/>
</dbReference>
<evidence type="ECO:0000313" key="3">
    <source>
        <dbReference type="EMBL" id="OES43824.1"/>
    </source>
</evidence>
<gene>
    <name evidence="3" type="ORF">BA724_12060</name>
</gene>
<dbReference type="STRING" id="1714016.BA724_12060"/>
<dbReference type="Proteomes" id="UP000095658">
    <property type="component" value="Unassembled WGS sequence"/>
</dbReference>
<name>A0A1E7DL86_9BACI</name>
<evidence type="ECO:0000313" key="4">
    <source>
        <dbReference type="Proteomes" id="UP000095658"/>
    </source>
</evidence>
<dbReference type="Gene3D" id="3.10.450.40">
    <property type="match status" value="1"/>
</dbReference>
<comment type="caution">
    <text evidence="3">The sequence shown here is derived from an EMBL/GenBank/DDBJ whole genome shotgun (WGS) entry which is preliminary data.</text>
</comment>